<organism evidence="2 3">
    <name type="scientific">Phomopsis amygdali</name>
    <name type="common">Fusicoccum amygdali</name>
    <dbReference type="NCBI Taxonomy" id="1214568"/>
    <lineage>
        <taxon>Eukaryota</taxon>
        <taxon>Fungi</taxon>
        <taxon>Dikarya</taxon>
        <taxon>Ascomycota</taxon>
        <taxon>Pezizomycotina</taxon>
        <taxon>Sordariomycetes</taxon>
        <taxon>Sordariomycetidae</taxon>
        <taxon>Diaporthales</taxon>
        <taxon>Diaporthaceae</taxon>
        <taxon>Diaporthe</taxon>
    </lineage>
</organism>
<dbReference type="EMBL" id="JAUJFL010000005">
    <property type="protein sequence ID" value="KAK2603175.1"/>
    <property type="molecule type" value="Genomic_DNA"/>
</dbReference>
<protein>
    <submittedName>
        <fullName evidence="2">Uncharacterized protein</fullName>
    </submittedName>
</protein>
<dbReference type="PANTHER" id="PTHR35179">
    <property type="entry name" value="PROTEIN CBG02620"/>
    <property type="match status" value="1"/>
</dbReference>
<evidence type="ECO:0000256" key="1">
    <source>
        <dbReference type="SAM" id="MobiDB-lite"/>
    </source>
</evidence>
<feature type="region of interest" description="Disordered" evidence="1">
    <location>
        <begin position="781"/>
        <end position="802"/>
    </location>
</feature>
<comment type="caution">
    <text evidence="2">The sequence shown here is derived from an EMBL/GenBank/DDBJ whole genome shotgun (WGS) entry which is preliminary data.</text>
</comment>
<dbReference type="PANTHER" id="PTHR35179:SF1">
    <property type="entry name" value="INTEGRAL MEMBRANE PROTEIN"/>
    <property type="match status" value="1"/>
</dbReference>
<keyword evidence="3" id="KW-1185">Reference proteome</keyword>
<feature type="compositionally biased region" description="Basic and acidic residues" evidence="1">
    <location>
        <begin position="116"/>
        <end position="129"/>
    </location>
</feature>
<feature type="compositionally biased region" description="Low complexity" evidence="1">
    <location>
        <begin position="53"/>
        <end position="71"/>
    </location>
</feature>
<feature type="region of interest" description="Disordered" evidence="1">
    <location>
        <begin position="1"/>
        <end position="133"/>
    </location>
</feature>
<proteinExistence type="predicted"/>
<dbReference type="Proteomes" id="UP001265746">
    <property type="component" value="Unassembled WGS sequence"/>
</dbReference>
<feature type="region of interest" description="Disordered" evidence="1">
    <location>
        <begin position="725"/>
        <end position="746"/>
    </location>
</feature>
<name>A0AAD9SBR5_PHOAM</name>
<feature type="compositionally biased region" description="Acidic residues" evidence="1">
    <location>
        <begin position="72"/>
        <end position="103"/>
    </location>
</feature>
<reference evidence="2" key="1">
    <citation type="submission" date="2023-06" db="EMBL/GenBank/DDBJ databases">
        <authorList>
            <person name="Noh H."/>
        </authorList>
    </citation>
    <scope>NUCLEOTIDE SEQUENCE</scope>
    <source>
        <strain evidence="2">DUCC20226</strain>
    </source>
</reference>
<evidence type="ECO:0000313" key="3">
    <source>
        <dbReference type="Proteomes" id="UP001265746"/>
    </source>
</evidence>
<feature type="region of interest" description="Disordered" evidence="1">
    <location>
        <begin position="570"/>
        <end position="647"/>
    </location>
</feature>
<accession>A0AAD9SBR5</accession>
<feature type="compositionally biased region" description="Basic and acidic residues" evidence="1">
    <location>
        <begin position="571"/>
        <end position="585"/>
    </location>
</feature>
<evidence type="ECO:0000313" key="2">
    <source>
        <dbReference type="EMBL" id="KAK2603175.1"/>
    </source>
</evidence>
<gene>
    <name evidence="2" type="ORF">N8I77_009653</name>
</gene>
<dbReference type="AlphaFoldDB" id="A0AAD9SBR5"/>
<feature type="compositionally biased region" description="Polar residues" evidence="1">
    <location>
        <begin position="614"/>
        <end position="634"/>
    </location>
</feature>
<sequence length="802" mass="89895">MARYRGGPRGQPLPAPWIESSSSSDRETTDGYEDQQEMNTLQTRTVIPDSDDPGSNPSDDQGDLADQSESQSDSESDDDEEVLEDEDGDVMTSGDDYDMDESIEVGVYGGFPARVHGGDTIENDREERPKRQRSLSIPIHYESLFTTGKPIFEPEPLSIAYGWMAKGTSEHIEDLHLSGIPFCHREVRSKIRIEMLGEYTWIEVTPSQEETYEKYPAIYVPGNTHTWRNLKIGTSLDQDDIRCKISKEIRDDNLTRQPRYPYEPTFRALEQTQKFHSFKEIDIVTDAATLAQLLAFIMGASSARPVKEPFRLELTSVRNTLFILPSQKPGSGYAGPAPKKVYQDTEAAVPAWCADVVGHISTRAPKLPYSGGHYRVVRYRFGNVVLAVRVKVDFVYEHRKDSKRANVDPLREIQPDFMPKLETDVAQVWKTTVKRQGLGTKPAGAGVASVRYIWQEPKEKMRALLPQLWFSRTPFVIDCEVNYPDLEVEAASLINSREYYTSFENGHQSSLRRLAGLLKHLQQRTRELDGNIVLIADPVQVCFVLLKPVIKRPALPEDLALKFWGPDTEEEARKKQAAEMERDSTPEDEQSDLTDLSKTPSLPRGSDLAHIGMSQPSKSQSNVEATSSYMTGGSPTRADRQRAQGIDPIKMVVDWKKSVKKRAFEGDGTGHKSDTENMMEHDKAKSFDGYQSSGDSIMVGESAHEPGFDGADNVLNKLALQMNASEQLEDGGGSQREKALQGPKPIDQITSMFRDSEVEVVRGQHSLLMVDRHLMKRIDASDDDVFFPSAPTPPGPSEYDKP</sequence>